<dbReference type="GO" id="GO:0003887">
    <property type="term" value="F:DNA-directed DNA polymerase activity"/>
    <property type="evidence" value="ECO:0007669"/>
    <property type="project" value="UniProtKB-UniRule"/>
</dbReference>
<dbReference type="Pfam" id="PF14840">
    <property type="entry name" value="DNA_pol3_delt_C"/>
    <property type="match status" value="1"/>
</dbReference>
<keyword evidence="5" id="KW-0235">DNA replication</keyword>
<dbReference type="Pfam" id="PF06144">
    <property type="entry name" value="DNA_pol3_delta"/>
    <property type="match status" value="1"/>
</dbReference>
<name>A0A0J8GY72_9ALTE</name>
<dbReference type="GO" id="GO:0009360">
    <property type="term" value="C:DNA polymerase III complex"/>
    <property type="evidence" value="ECO:0007669"/>
    <property type="project" value="UniProtKB-UniRule"/>
</dbReference>
<comment type="similarity">
    <text evidence="7">Belongs to the DNA polymerase HolA subunit family.</text>
</comment>
<dbReference type="AlphaFoldDB" id="A0A0J8GY72"/>
<organism evidence="12 13">
    <name type="scientific">Catenovulum maritimum</name>
    <dbReference type="NCBI Taxonomy" id="1513271"/>
    <lineage>
        <taxon>Bacteria</taxon>
        <taxon>Pseudomonadati</taxon>
        <taxon>Pseudomonadota</taxon>
        <taxon>Gammaproteobacteria</taxon>
        <taxon>Alteromonadales</taxon>
        <taxon>Alteromonadaceae</taxon>
        <taxon>Catenovulum</taxon>
    </lineage>
</organism>
<dbReference type="CDD" id="cd18138">
    <property type="entry name" value="HLD_clamp_pol_III_delta"/>
    <property type="match status" value="1"/>
</dbReference>
<dbReference type="EMBL" id="LAZL01000006">
    <property type="protein sequence ID" value="KMT66184.1"/>
    <property type="molecule type" value="Genomic_DNA"/>
</dbReference>
<gene>
    <name evidence="12" type="ORF">XM47_05305</name>
</gene>
<dbReference type="Gene3D" id="1.20.272.10">
    <property type="match status" value="1"/>
</dbReference>
<evidence type="ECO:0000256" key="8">
    <source>
        <dbReference type="ARBA" id="ARBA00049244"/>
    </source>
</evidence>
<feature type="domain" description="DNA polymerase III delta N-terminal" evidence="10">
    <location>
        <begin position="22"/>
        <end position="133"/>
    </location>
</feature>
<keyword evidence="4" id="KW-0548">Nucleotidyltransferase</keyword>
<evidence type="ECO:0000259" key="11">
    <source>
        <dbReference type="Pfam" id="PF14840"/>
    </source>
</evidence>
<dbReference type="PANTHER" id="PTHR34388">
    <property type="entry name" value="DNA POLYMERASE III SUBUNIT DELTA"/>
    <property type="match status" value="1"/>
</dbReference>
<evidence type="ECO:0000313" key="13">
    <source>
        <dbReference type="Proteomes" id="UP000037600"/>
    </source>
</evidence>
<dbReference type="GO" id="GO:0003677">
    <property type="term" value="F:DNA binding"/>
    <property type="evidence" value="ECO:0007669"/>
    <property type="project" value="InterPro"/>
</dbReference>
<dbReference type="InterPro" id="IPR027417">
    <property type="entry name" value="P-loop_NTPase"/>
</dbReference>
<evidence type="ECO:0000256" key="1">
    <source>
        <dbReference type="ARBA" id="ARBA00012417"/>
    </source>
</evidence>
<dbReference type="Gene3D" id="1.10.8.60">
    <property type="match status" value="1"/>
</dbReference>
<evidence type="ECO:0000313" key="12">
    <source>
        <dbReference type="EMBL" id="KMT66184.1"/>
    </source>
</evidence>
<comment type="catalytic activity">
    <reaction evidence="8">
        <text>DNA(n) + a 2'-deoxyribonucleoside 5'-triphosphate = DNA(n+1) + diphosphate</text>
        <dbReference type="Rhea" id="RHEA:22508"/>
        <dbReference type="Rhea" id="RHEA-COMP:17339"/>
        <dbReference type="Rhea" id="RHEA-COMP:17340"/>
        <dbReference type="ChEBI" id="CHEBI:33019"/>
        <dbReference type="ChEBI" id="CHEBI:61560"/>
        <dbReference type="ChEBI" id="CHEBI:173112"/>
        <dbReference type="EC" id="2.7.7.7"/>
    </reaction>
</comment>
<evidence type="ECO:0000256" key="9">
    <source>
        <dbReference type="NCBIfam" id="TIGR01128"/>
    </source>
</evidence>
<dbReference type="Gene3D" id="3.40.50.300">
    <property type="entry name" value="P-loop containing nucleotide triphosphate hydrolases"/>
    <property type="match status" value="1"/>
</dbReference>
<evidence type="ECO:0000256" key="2">
    <source>
        <dbReference type="ARBA" id="ARBA00017703"/>
    </source>
</evidence>
<proteinExistence type="inferred from homology"/>
<dbReference type="EC" id="2.7.7.7" evidence="1 9"/>
<keyword evidence="3" id="KW-0808">Transferase</keyword>
<keyword evidence="13" id="KW-1185">Reference proteome</keyword>
<evidence type="ECO:0000256" key="4">
    <source>
        <dbReference type="ARBA" id="ARBA00022695"/>
    </source>
</evidence>
<keyword evidence="6" id="KW-0239">DNA-directed DNA polymerase</keyword>
<accession>A0A0J8GY72</accession>
<dbReference type="InterPro" id="IPR005790">
    <property type="entry name" value="DNA_polIII_delta"/>
</dbReference>
<dbReference type="Proteomes" id="UP000037600">
    <property type="component" value="Unassembled WGS sequence"/>
</dbReference>
<dbReference type="SUPFAM" id="SSF48019">
    <property type="entry name" value="post-AAA+ oligomerization domain-like"/>
    <property type="match status" value="1"/>
</dbReference>
<sequence>MRVYANQLQRQLKQPLPKILMVFGEEPFQQQQILDQLRAHCLETGFDERVRFTADDKFNWQLVLDEAQALSLFATRKLIEVEMPNAKPGKEGAAFFKTWLELTDNENILLLWGGKLEAAQTKTKWFKSLDADSWFFPIYEISRQQMPEWVSQQVQTHQLQLTPDAQALLCDLFEGNLLGAAQEISRLSLVYPHSQIDIEKIREAVSDNSRFTVFQLGEDLLLNNNRNKIVQILQRLAGEELEPVIVSWLLHREAENLAQLKVAQQNRQFDAECKKLRIWDNRKAGYNAALNRLSIEQINSILQAIELFDREYKTTGLTFAYTRLAHICALFSGDPSLFSFNQAMLVSDYLD</sequence>
<evidence type="ECO:0000256" key="6">
    <source>
        <dbReference type="ARBA" id="ARBA00022932"/>
    </source>
</evidence>
<dbReference type="InterPro" id="IPR010372">
    <property type="entry name" value="DNA_pol3_delta_N"/>
</dbReference>
<dbReference type="STRING" id="1513271.XM47_05305"/>
<dbReference type="InterPro" id="IPR008921">
    <property type="entry name" value="DNA_pol3_clamp-load_cplx_C"/>
</dbReference>
<evidence type="ECO:0000256" key="7">
    <source>
        <dbReference type="ARBA" id="ARBA00034754"/>
    </source>
</evidence>
<evidence type="ECO:0000256" key="3">
    <source>
        <dbReference type="ARBA" id="ARBA00022679"/>
    </source>
</evidence>
<feature type="domain" description="DNA polymerase III subunit delta C-terminal" evidence="11">
    <location>
        <begin position="219"/>
        <end position="311"/>
    </location>
</feature>
<dbReference type="OrthoDB" id="9770982at2"/>
<reference evidence="12 13" key="1">
    <citation type="submission" date="2015-04" db="EMBL/GenBank/DDBJ databases">
        <title>Draft Genome Sequence of the Novel Agar-Digesting Marine Bacterium Q1.</title>
        <authorList>
            <person name="Li Y."/>
            <person name="Li D."/>
            <person name="Chen G."/>
            <person name="Du Z."/>
        </authorList>
    </citation>
    <scope>NUCLEOTIDE SEQUENCE [LARGE SCALE GENOMIC DNA]</scope>
    <source>
        <strain evidence="12 13">Q1</strain>
    </source>
</reference>
<comment type="caution">
    <text evidence="12">The sequence shown here is derived from an EMBL/GenBank/DDBJ whole genome shotgun (WGS) entry which is preliminary data.</text>
</comment>
<dbReference type="InterPro" id="IPR032780">
    <property type="entry name" value="DNA_pol3_delt_C"/>
</dbReference>
<evidence type="ECO:0000259" key="10">
    <source>
        <dbReference type="Pfam" id="PF06144"/>
    </source>
</evidence>
<dbReference type="NCBIfam" id="TIGR01128">
    <property type="entry name" value="holA"/>
    <property type="match status" value="1"/>
</dbReference>
<dbReference type="GO" id="GO:0006261">
    <property type="term" value="P:DNA-templated DNA replication"/>
    <property type="evidence" value="ECO:0007669"/>
    <property type="project" value="TreeGrafter"/>
</dbReference>
<dbReference type="PANTHER" id="PTHR34388:SF1">
    <property type="entry name" value="DNA POLYMERASE III SUBUNIT DELTA"/>
    <property type="match status" value="1"/>
</dbReference>
<dbReference type="RefSeq" id="WP_048690489.1">
    <property type="nucleotide sequence ID" value="NZ_KQ130484.1"/>
</dbReference>
<evidence type="ECO:0000256" key="5">
    <source>
        <dbReference type="ARBA" id="ARBA00022705"/>
    </source>
</evidence>
<protein>
    <recommendedName>
        <fullName evidence="2 9">DNA polymerase III subunit delta</fullName>
        <ecNumber evidence="1 9">2.7.7.7</ecNumber>
    </recommendedName>
</protein>
<dbReference type="SUPFAM" id="SSF52540">
    <property type="entry name" value="P-loop containing nucleoside triphosphate hydrolases"/>
    <property type="match status" value="1"/>
</dbReference>